<feature type="transmembrane region" description="Helical" evidence="8">
    <location>
        <begin position="154"/>
        <end position="173"/>
    </location>
</feature>
<keyword evidence="2" id="KW-1003">Cell membrane</keyword>
<dbReference type="EMBL" id="JAUHHC010000007">
    <property type="protein sequence ID" value="MDN3923068.1"/>
    <property type="molecule type" value="Genomic_DNA"/>
</dbReference>
<feature type="transmembrane region" description="Helical" evidence="8">
    <location>
        <begin position="51"/>
        <end position="72"/>
    </location>
</feature>
<comment type="caution">
    <text evidence="11">The sequence shown here is derived from an EMBL/GenBank/DDBJ whole genome shotgun (WGS) entry which is preliminary data.</text>
</comment>
<keyword evidence="3" id="KW-0997">Cell inner membrane</keyword>
<dbReference type="Gene3D" id="3.40.720.10">
    <property type="entry name" value="Alkaline Phosphatase, subunit A"/>
    <property type="match status" value="1"/>
</dbReference>
<feature type="domain" description="Sulfatase N-terminal" evidence="9">
    <location>
        <begin position="236"/>
        <end position="540"/>
    </location>
</feature>
<keyword evidence="6 8" id="KW-1133">Transmembrane helix</keyword>
<dbReference type="CDD" id="cd16017">
    <property type="entry name" value="LptA"/>
    <property type="match status" value="1"/>
</dbReference>
<feature type="transmembrane region" description="Helical" evidence="8">
    <location>
        <begin position="79"/>
        <end position="101"/>
    </location>
</feature>
<evidence type="ECO:0000256" key="6">
    <source>
        <dbReference type="ARBA" id="ARBA00022989"/>
    </source>
</evidence>
<sequence>MRLLAPFKPSLASPLTLAWLAAVWIGVLGNWPLWQRMIALPELDNARGHVFVLVFIGIVIALQGALLSLLAWRRLIKPVLVLMLIATAALAHFIGSYGTVIDPTMVVNIVQTDVREARDLLSLRLALSLLLIALPPIVWLWRRPLADAPFGRRLGFNLLGFLGGILLMVALGLSCFADLAATMRNYKSLRYMISPVNAFYSLGAVAARAGAQPKGPPEVIGADARLAPRPAGAKPPLLLLVVGETARAANFSLDGYERPTNAELAKLPVLSFKNVTSCGTSTAASLPCMFSPLGREQYGEQKKPQQNLLDVLQRAGLAVLWLDNQSGCKGVCERVPNSMTTQLPAGAKPLPAGLCDGEECLDEALLHGLDERLAALDPARTTQGVVLVLHQMGSHGPAYYKRSPAARKPFQPECTSNALQQCPREQVVNAYDNTIAYTDHVLAGAVRWLQGQQQRFDASLFYVSDHGESLGENNLYLHGVPYAFAPREQTHVPLILWMSEGAAAGDVVGKGPQAQCMAQRLDQPYSHDHLFHTVLGMAGVQTSVYRPAMDMIAPCRAR</sequence>
<evidence type="ECO:0000256" key="5">
    <source>
        <dbReference type="ARBA" id="ARBA00022692"/>
    </source>
</evidence>
<dbReference type="Pfam" id="PF08019">
    <property type="entry name" value="EptA_B_N"/>
    <property type="match status" value="1"/>
</dbReference>
<evidence type="ECO:0000313" key="11">
    <source>
        <dbReference type="EMBL" id="MDN3923068.1"/>
    </source>
</evidence>
<dbReference type="PANTHER" id="PTHR30443:SF0">
    <property type="entry name" value="PHOSPHOETHANOLAMINE TRANSFERASE EPTA"/>
    <property type="match status" value="1"/>
</dbReference>
<accession>A0ABT8DZT7</accession>
<reference evidence="11 12" key="1">
    <citation type="submission" date="2023-06" db="EMBL/GenBank/DDBJ databases">
        <title>Pelomonas sp. PFR6 16S ribosomal RNA gene Genome sequencing and assembly.</title>
        <authorList>
            <person name="Woo H."/>
        </authorList>
    </citation>
    <scope>NUCLEOTIDE SEQUENCE [LARGE SCALE GENOMIC DNA]</scope>
    <source>
        <strain evidence="11 12">PFR6</strain>
    </source>
</reference>
<evidence type="ECO:0000259" key="10">
    <source>
        <dbReference type="Pfam" id="PF08019"/>
    </source>
</evidence>
<evidence type="ECO:0000256" key="8">
    <source>
        <dbReference type="SAM" id="Phobius"/>
    </source>
</evidence>
<evidence type="ECO:0000256" key="4">
    <source>
        <dbReference type="ARBA" id="ARBA00022679"/>
    </source>
</evidence>
<dbReference type="RefSeq" id="WP_290361379.1">
    <property type="nucleotide sequence ID" value="NZ_JAUHHC010000007.1"/>
</dbReference>
<keyword evidence="4 11" id="KW-0808">Transferase</keyword>
<gene>
    <name evidence="11" type="ORF">QWJ38_22500</name>
</gene>
<dbReference type="PANTHER" id="PTHR30443">
    <property type="entry name" value="INNER MEMBRANE PROTEIN"/>
    <property type="match status" value="1"/>
</dbReference>
<keyword evidence="12" id="KW-1185">Reference proteome</keyword>
<dbReference type="InterPro" id="IPR040423">
    <property type="entry name" value="PEA_transferase"/>
</dbReference>
<dbReference type="Proteomes" id="UP001228044">
    <property type="component" value="Unassembled WGS sequence"/>
</dbReference>
<organism evidence="11 12">
    <name type="scientific">Roseateles violae</name>
    <dbReference type="NCBI Taxonomy" id="3058042"/>
    <lineage>
        <taxon>Bacteria</taxon>
        <taxon>Pseudomonadati</taxon>
        <taxon>Pseudomonadota</taxon>
        <taxon>Betaproteobacteria</taxon>
        <taxon>Burkholderiales</taxon>
        <taxon>Sphaerotilaceae</taxon>
        <taxon>Roseateles</taxon>
    </lineage>
</organism>
<evidence type="ECO:0000256" key="7">
    <source>
        <dbReference type="ARBA" id="ARBA00023136"/>
    </source>
</evidence>
<evidence type="ECO:0000256" key="2">
    <source>
        <dbReference type="ARBA" id="ARBA00022475"/>
    </source>
</evidence>
<dbReference type="InterPro" id="IPR012549">
    <property type="entry name" value="EptA-like_N"/>
</dbReference>
<feature type="transmembrane region" description="Helical" evidence="8">
    <location>
        <begin position="12"/>
        <end position="31"/>
    </location>
</feature>
<protein>
    <submittedName>
        <fullName evidence="11">Phosphoethanolamine--lipid A transferase</fullName>
    </submittedName>
</protein>
<name>A0ABT8DZT7_9BURK</name>
<evidence type="ECO:0000256" key="1">
    <source>
        <dbReference type="ARBA" id="ARBA00004429"/>
    </source>
</evidence>
<feature type="domain" description="Phosphoethanolamine transferase N-terminal" evidence="10">
    <location>
        <begin position="60"/>
        <end position="207"/>
    </location>
</feature>
<dbReference type="NCBIfam" id="NF028537">
    <property type="entry name" value="P_eth_NH2_trans"/>
    <property type="match status" value="1"/>
</dbReference>
<comment type="subcellular location">
    <subcellularLocation>
        <location evidence="1">Cell inner membrane</location>
        <topology evidence="1">Multi-pass membrane protein</topology>
    </subcellularLocation>
</comment>
<dbReference type="GO" id="GO:0016740">
    <property type="term" value="F:transferase activity"/>
    <property type="evidence" value="ECO:0007669"/>
    <property type="project" value="UniProtKB-KW"/>
</dbReference>
<feature type="transmembrane region" description="Helical" evidence="8">
    <location>
        <begin position="121"/>
        <end position="142"/>
    </location>
</feature>
<dbReference type="InterPro" id="IPR058130">
    <property type="entry name" value="PEA_transf_C"/>
</dbReference>
<dbReference type="SUPFAM" id="SSF53649">
    <property type="entry name" value="Alkaline phosphatase-like"/>
    <property type="match status" value="1"/>
</dbReference>
<keyword evidence="5 8" id="KW-0812">Transmembrane</keyword>
<proteinExistence type="predicted"/>
<evidence type="ECO:0000313" key="12">
    <source>
        <dbReference type="Proteomes" id="UP001228044"/>
    </source>
</evidence>
<keyword evidence="7 8" id="KW-0472">Membrane</keyword>
<evidence type="ECO:0000259" key="9">
    <source>
        <dbReference type="Pfam" id="PF00884"/>
    </source>
</evidence>
<evidence type="ECO:0000256" key="3">
    <source>
        <dbReference type="ARBA" id="ARBA00022519"/>
    </source>
</evidence>
<dbReference type="InterPro" id="IPR000917">
    <property type="entry name" value="Sulfatase_N"/>
</dbReference>
<dbReference type="Pfam" id="PF00884">
    <property type="entry name" value="Sulfatase"/>
    <property type="match status" value="1"/>
</dbReference>
<dbReference type="InterPro" id="IPR017850">
    <property type="entry name" value="Alkaline_phosphatase_core_sf"/>
</dbReference>